<dbReference type="AlphaFoldDB" id="S0AQ09"/>
<dbReference type="EMBL" id="CP004145">
    <property type="protein sequence ID" value="AGO61348.1"/>
    <property type="molecule type" value="Genomic_DNA"/>
</dbReference>
<reference evidence="1 2" key="1">
    <citation type="journal article" date="2007" name="Proc. Natl. Acad. Sci. U.S.A.">
        <title>Genome dynamics in a natural archaeal population.</title>
        <authorList>
            <person name="Allen E.E."/>
            <person name="Tyson G.W."/>
            <person name="Whitaker R.J."/>
            <person name="Detter J.C."/>
            <person name="Richardson P.M."/>
            <person name="Banfield J.F."/>
        </authorList>
    </citation>
    <scope>NUCLEOTIDE SEQUENCE [LARGE SCALE GENOMIC DNA]</scope>
    <source>
        <strain evidence="2">fer1</strain>
    </source>
</reference>
<accession>S0AQ09</accession>
<name>S0AQ09_FERAC</name>
<evidence type="ECO:0000313" key="2">
    <source>
        <dbReference type="Proteomes" id="UP000014660"/>
    </source>
</evidence>
<dbReference type="Proteomes" id="UP000014660">
    <property type="component" value="Chromosome"/>
</dbReference>
<evidence type="ECO:0000313" key="1">
    <source>
        <dbReference type="EMBL" id="AGO61348.1"/>
    </source>
</evidence>
<dbReference type="HOGENOM" id="CLU_2820628_0_0_2"/>
<proteinExistence type="predicted"/>
<sequence length="66" mass="7267">MITVKIVAAIALPKLEFLPETTIFDATYIGIESITIAINNAIKSNNIIIVLYITYPIKPMVSKSTK</sequence>
<organism evidence="1 2">
    <name type="scientific">Ferroplasma acidarmanus Fer1</name>
    <dbReference type="NCBI Taxonomy" id="333146"/>
    <lineage>
        <taxon>Archaea</taxon>
        <taxon>Methanobacteriati</taxon>
        <taxon>Thermoplasmatota</taxon>
        <taxon>Thermoplasmata</taxon>
        <taxon>Thermoplasmatales</taxon>
        <taxon>Ferroplasmaceae</taxon>
        <taxon>Ferroplasma</taxon>
    </lineage>
</organism>
<gene>
    <name evidence="1" type="ORF">FACI_IFERC00001G1368</name>
</gene>
<protein>
    <submittedName>
        <fullName evidence="1">Uncharacterized protein</fullName>
    </submittedName>
</protein>
<keyword evidence="2" id="KW-1185">Reference proteome</keyword>
<dbReference type="KEGG" id="fac:FACI_IFERC01G1368"/>